<evidence type="ECO:0000259" key="2">
    <source>
        <dbReference type="Pfam" id="PF26640"/>
    </source>
</evidence>
<gene>
    <name evidence="3" type="ORF">EYC80_006441</name>
</gene>
<sequence>MRLLNVITRKLEEFIGANIPKYAILSHTWGEEEVLFHDLSNPEHRYKKGYPKVEGCCQQAIQDGFHFVWIDTCCIDKSSSAELSESINSMYAWYEKARLCYAYLTDVPSGQDPYEDDSAFRQSRWFTRGWTLQELLVPQAIVFFDKEWGLVFKGSRVTERELEPDPTPRPDKKSILRWLDSLALPRDDLPKRRLRLLEDITGIEIVYFQNKNELWNAPVGLKFSWAARRTTSRPEDIAYCLLGLLKVNMPLLYGEGEKAFQRLQEEVLKREQDLSILAWGFGMTAHKNMDLIKYKTSAGYSGILAPSIKLYEKFPTSFTGDEARLWPTIHSTMTNLGLNVSLPLMCINSSLGIYLAFISDWMSGNNGQNSEAIVLPLLKRQEGQLFEYPSGTPHAISVTLARGATQRMMEWQMIYIVEPQGRLFRHRKSDWINNLDSSFFRHYTPDLWNIKIDSEQMYKAGFVAESFFPPIFIGGGHNSPHIWNIPPYNFELILVLSRGNTECCVVRVKARAINKLLNDKSSVRISKVSMARCKRSFSALQYANNFRRSKHLTMIKRPSKLKWESTVDLDPVPEENSAWASFEVSGDIEFGTMCISINYHTGAEETKPNGGEPNSTH</sequence>
<dbReference type="InterPro" id="IPR058525">
    <property type="entry name" value="DUF8212"/>
</dbReference>
<feature type="domain" description="Heterokaryon incompatibility" evidence="1">
    <location>
        <begin position="22"/>
        <end position="106"/>
    </location>
</feature>
<comment type="caution">
    <text evidence="3">The sequence shown here is derived from an EMBL/GenBank/DDBJ whole genome shotgun (WGS) entry which is preliminary data.</text>
</comment>
<accession>A0A5N6JUL6</accession>
<dbReference type="Pfam" id="PF06985">
    <property type="entry name" value="HET"/>
    <property type="match status" value="1"/>
</dbReference>
<dbReference type="Pfam" id="PF26640">
    <property type="entry name" value="DUF8212"/>
    <property type="match status" value="1"/>
</dbReference>
<feature type="domain" description="DUF8212" evidence="2">
    <location>
        <begin position="258"/>
        <end position="290"/>
    </location>
</feature>
<evidence type="ECO:0000313" key="3">
    <source>
        <dbReference type="EMBL" id="KAB8291641.1"/>
    </source>
</evidence>
<keyword evidence="4" id="KW-1185">Reference proteome</keyword>
<dbReference type="OrthoDB" id="674604at2759"/>
<dbReference type="PANTHER" id="PTHR10622">
    <property type="entry name" value="HET DOMAIN-CONTAINING PROTEIN"/>
    <property type="match status" value="1"/>
</dbReference>
<dbReference type="AlphaFoldDB" id="A0A5N6JUL6"/>
<evidence type="ECO:0000259" key="1">
    <source>
        <dbReference type="Pfam" id="PF06985"/>
    </source>
</evidence>
<dbReference type="Proteomes" id="UP000326757">
    <property type="component" value="Unassembled WGS sequence"/>
</dbReference>
<name>A0A5N6JUL6_MONLA</name>
<evidence type="ECO:0000313" key="4">
    <source>
        <dbReference type="Proteomes" id="UP000326757"/>
    </source>
</evidence>
<dbReference type="PANTHER" id="PTHR10622:SF10">
    <property type="entry name" value="HET DOMAIN-CONTAINING PROTEIN"/>
    <property type="match status" value="1"/>
</dbReference>
<dbReference type="InterPro" id="IPR010730">
    <property type="entry name" value="HET"/>
</dbReference>
<reference evidence="3 4" key="1">
    <citation type="submission" date="2019-06" db="EMBL/GenBank/DDBJ databases">
        <title>Genome Sequence of the Brown Rot Fungal Pathogen Monilinia laxa.</title>
        <authorList>
            <person name="De Miccolis Angelini R.M."/>
            <person name="Landi L."/>
            <person name="Abate D."/>
            <person name="Pollastro S."/>
            <person name="Romanazzi G."/>
            <person name="Faretra F."/>
        </authorList>
    </citation>
    <scope>NUCLEOTIDE SEQUENCE [LARGE SCALE GENOMIC DNA]</scope>
    <source>
        <strain evidence="3 4">Mlax316</strain>
    </source>
</reference>
<organism evidence="3 4">
    <name type="scientific">Monilinia laxa</name>
    <name type="common">Brown rot fungus</name>
    <name type="synonym">Sclerotinia laxa</name>
    <dbReference type="NCBI Taxonomy" id="61186"/>
    <lineage>
        <taxon>Eukaryota</taxon>
        <taxon>Fungi</taxon>
        <taxon>Dikarya</taxon>
        <taxon>Ascomycota</taxon>
        <taxon>Pezizomycotina</taxon>
        <taxon>Leotiomycetes</taxon>
        <taxon>Helotiales</taxon>
        <taxon>Sclerotiniaceae</taxon>
        <taxon>Monilinia</taxon>
    </lineage>
</organism>
<proteinExistence type="predicted"/>
<dbReference type="EMBL" id="VIGI01000014">
    <property type="protein sequence ID" value="KAB8291641.1"/>
    <property type="molecule type" value="Genomic_DNA"/>
</dbReference>
<protein>
    <submittedName>
        <fullName evidence="3">Uncharacterized protein</fullName>
    </submittedName>
</protein>